<gene>
    <name evidence="1" type="ORF">L6164_015823</name>
</gene>
<evidence type="ECO:0000313" key="1">
    <source>
        <dbReference type="EMBL" id="KAI4337399.1"/>
    </source>
</evidence>
<dbReference type="Proteomes" id="UP000828941">
    <property type="component" value="Chromosome 6"/>
</dbReference>
<comment type="caution">
    <text evidence="1">The sequence shown here is derived from an EMBL/GenBank/DDBJ whole genome shotgun (WGS) entry which is preliminary data.</text>
</comment>
<organism evidence="1 2">
    <name type="scientific">Bauhinia variegata</name>
    <name type="common">Purple orchid tree</name>
    <name type="synonym">Phanera variegata</name>
    <dbReference type="NCBI Taxonomy" id="167791"/>
    <lineage>
        <taxon>Eukaryota</taxon>
        <taxon>Viridiplantae</taxon>
        <taxon>Streptophyta</taxon>
        <taxon>Embryophyta</taxon>
        <taxon>Tracheophyta</taxon>
        <taxon>Spermatophyta</taxon>
        <taxon>Magnoliopsida</taxon>
        <taxon>eudicotyledons</taxon>
        <taxon>Gunneridae</taxon>
        <taxon>Pentapetalae</taxon>
        <taxon>rosids</taxon>
        <taxon>fabids</taxon>
        <taxon>Fabales</taxon>
        <taxon>Fabaceae</taxon>
        <taxon>Cercidoideae</taxon>
        <taxon>Cercideae</taxon>
        <taxon>Bauhiniinae</taxon>
        <taxon>Bauhinia</taxon>
    </lineage>
</organism>
<reference evidence="1 2" key="1">
    <citation type="journal article" date="2022" name="DNA Res.">
        <title>Chromosomal-level genome assembly of the orchid tree Bauhinia variegata (Leguminosae; Cercidoideae) supports the allotetraploid origin hypothesis of Bauhinia.</title>
        <authorList>
            <person name="Zhong Y."/>
            <person name="Chen Y."/>
            <person name="Zheng D."/>
            <person name="Pang J."/>
            <person name="Liu Y."/>
            <person name="Luo S."/>
            <person name="Meng S."/>
            <person name="Qian L."/>
            <person name="Wei D."/>
            <person name="Dai S."/>
            <person name="Zhou R."/>
        </authorList>
    </citation>
    <scope>NUCLEOTIDE SEQUENCE [LARGE SCALE GENOMIC DNA]</scope>
    <source>
        <strain evidence="1">BV-YZ2020</strain>
    </source>
</reference>
<sequence length="458" mass="51217">MKYLPSFTSKIAPRAGRVREVQRRNQPKEKGNLVGFFLTEASQIDDPSRSFFLHFQEIEDMADAKEVGEGEKKETGPTTTENGKKKRRGIFSRIWNGLFRLHGDDFEKRLQYISKEEAAVLSRMSRRSQSWRRTTRQLIFFSVIFEVIAVGFAIGTTRSMDMNWKMRAIRVLPVFLLPALSSAAYSTFVSFTGMCDRRDQKILERLRAERQAKIDELKEKTNYYTTQQLIQRYDPDPAAKAAAATILASKLGADSGLKVYLGDESNLSAPTGKSHDVELVQSSGLRNRKQVHSRSSSPGRITPNHPNQQSISPGRTDQTQISEHNQLVVEHHQPQTSSTHDGGWIARIAALLVGEDPTQSYALICGNCHMHNGLVRKEDFPYVTYYCPHCHSLNKPKQLDERASGSVSPKIGSSKTDIGEAVQKASASAGDSVVTSNSPVNEIEEVSEKESLGEEKAR</sequence>
<name>A0ACB9NNV9_BAUVA</name>
<dbReference type="EMBL" id="CM039431">
    <property type="protein sequence ID" value="KAI4337399.1"/>
    <property type="molecule type" value="Genomic_DNA"/>
</dbReference>
<accession>A0ACB9NNV9</accession>
<protein>
    <submittedName>
        <fullName evidence="1">Uncharacterized protein</fullName>
    </submittedName>
</protein>
<proteinExistence type="predicted"/>
<keyword evidence="2" id="KW-1185">Reference proteome</keyword>
<evidence type="ECO:0000313" key="2">
    <source>
        <dbReference type="Proteomes" id="UP000828941"/>
    </source>
</evidence>